<evidence type="ECO:0000256" key="1">
    <source>
        <dbReference type="SAM" id="SignalP"/>
    </source>
</evidence>
<accession>A0A1X6N2T1</accession>
<keyword evidence="3" id="KW-1185">Reference proteome</keyword>
<feature type="signal peptide" evidence="1">
    <location>
        <begin position="1"/>
        <end position="17"/>
    </location>
</feature>
<keyword evidence="1" id="KW-0732">Signal</keyword>
<dbReference type="AlphaFoldDB" id="A0A1X6N2T1"/>
<organism evidence="2 3">
    <name type="scientific">Postia placenta MAD-698-R-SB12</name>
    <dbReference type="NCBI Taxonomy" id="670580"/>
    <lineage>
        <taxon>Eukaryota</taxon>
        <taxon>Fungi</taxon>
        <taxon>Dikarya</taxon>
        <taxon>Basidiomycota</taxon>
        <taxon>Agaricomycotina</taxon>
        <taxon>Agaricomycetes</taxon>
        <taxon>Polyporales</taxon>
        <taxon>Adustoporiaceae</taxon>
        <taxon>Rhodonia</taxon>
    </lineage>
</organism>
<name>A0A1X6N2T1_9APHY</name>
<dbReference type="OrthoDB" id="2844016at2759"/>
<dbReference type="RefSeq" id="XP_024339614.1">
    <property type="nucleotide sequence ID" value="XM_024488062.1"/>
</dbReference>
<dbReference type="EMBL" id="KZ110596">
    <property type="protein sequence ID" value="OSX62820.1"/>
    <property type="molecule type" value="Genomic_DNA"/>
</dbReference>
<dbReference type="Proteomes" id="UP000194127">
    <property type="component" value="Unassembled WGS sequence"/>
</dbReference>
<evidence type="ECO:0000313" key="2">
    <source>
        <dbReference type="EMBL" id="OSX62820.1"/>
    </source>
</evidence>
<reference evidence="2 3" key="1">
    <citation type="submission" date="2017-04" db="EMBL/GenBank/DDBJ databases">
        <title>Genome Sequence of the Model Brown-Rot Fungus Postia placenta SB12.</title>
        <authorList>
            <consortium name="DOE Joint Genome Institute"/>
            <person name="Gaskell J."/>
            <person name="Kersten P."/>
            <person name="Larrondo L.F."/>
            <person name="Canessa P."/>
            <person name="Martinez D."/>
            <person name="Hibbett D."/>
            <person name="Schmoll M."/>
            <person name="Kubicek C.P."/>
            <person name="Martinez A.T."/>
            <person name="Yadav J."/>
            <person name="Master E."/>
            <person name="Magnuson J.K."/>
            <person name="James T."/>
            <person name="Yaver D."/>
            <person name="Berka R."/>
            <person name="Labutti K."/>
            <person name="Lipzen A."/>
            <person name="Aerts A."/>
            <person name="Barry K."/>
            <person name="Henrissat B."/>
            <person name="Blanchette R."/>
            <person name="Grigoriev I."/>
            <person name="Cullen D."/>
        </authorList>
    </citation>
    <scope>NUCLEOTIDE SEQUENCE [LARGE SCALE GENOMIC DNA]</scope>
    <source>
        <strain evidence="2 3">MAD-698-R-SB12</strain>
    </source>
</reference>
<evidence type="ECO:0000313" key="3">
    <source>
        <dbReference type="Proteomes" id="UP000194127"/>
    </source>
</evidence>
<feature type="chain" id="PRO_5010878986" evidence="1">
    <location>
        <begin position="18"/>
        <end position="207"/>
    </location>
</feature>
<gene>
    <name evidence="2" type="ORF">POSPLADRAFT_1169458</name>
</gene>
<dbReference type="GeneID" id="36333011"/>
<protein>
    <submittedName>
        <fullName evidence="2">Uncharacterized protein</fullName>
    </submittedName>
</protein>
<sequence>MFASAVLSFAFAASALAVPALQARQSGPCAGFGAGSTVTPTYNFTLTAVPSGAGANATGAPLVLGWGPAGDSPAASEWVLSTEASWGENEWPYITLQDGALLPQPGTDEHGLGAYNFGTDTGDEVLFTIIGEEASPSTAEIFCAALVSGSYVELAVNGDAGNFALCNATTTWVSNQVNLVYAPNADNEDYTYETCTPVRVELIPYDG</sequence>
<proteinExistence type="predicted"/>